<evidence type="ECO:0000313" key="4">
    <source>
        <dbReference type="Proteomes" id="UP000001096"/>
    </source>
</evidence>
<dbReference type="Pfam" id="PF16868">
    <property type="entry name" value="NMT1_3"/>
    <property type="match status" value="1"/>
</dbReference>
<dbReference type="Proteomes" id="UP000001096">
    <property type="component" value="Unassembled WGS sequence"/>
</dbReference>
<sequence>MGFSDMFTRSMAMEAPRSPGSTPPRPHKMKAMLIVVAAVLAIVAAVGGATYWLNRPIHLRIAVGPPYSDDVKVIQSLSQIFARDRKYIRLRPIITDGTSSSAASLNAGTTDLAVIRGDIELPKDAQAIASIRKNFAVLWALNGSSKKGAIKKIEQLAGKRIGVIGRTQANVNLLKVILTQSGVDPEKVQVVQFTTTGFADAIKNEKIDAFLAVGPLNSKITADAIAATTKGGKEPTFLSVETADAIAQKYPVYESGEIPAGSFGTKPARPDDKIDTITFAHHIVARKSLSEATAGALTRQLFSVRQTIQGEFPQTAKLETPDTDKDAAIPAHPGAAAYVDGEEKTFLDRYSDYIWGSLMALSALGSAGAWFASYWRKDERVTNSNLRERLLEMLTTARKTTSIDELDSMQAEADEIMRETLHCFEDGAIEEGSLTAFSIALEQFHNAVADRKTFLLDMASNTAPPVRSHVA</sequence>
<dbReference type="NCBIfam" id="TIGR02122">
    <property type="entry name" value="TRAP_TAXI"/>
    <property type="match status" value="1"/>
</dbReference>
<dbReference type="PANTHER" id="PTHR42941">
    <property type="entry name" value="SLL1037 PROTEIN"/>
    <property type="match status" value="1"/>
</dbReference>
<evidence type="ECO:0000256" key="2">
    <source>
        <dbReference type="SAM" id="Phobius"/>
    </source>
</evidence>
<dbReference type="PANTHER" id="PTHR42941:SF1">
    <property type="entry name" value="SLL1037 PROTEIN"/>
    <property type="match status" value="1"/>
</dbReference>
<dbReference type="EMBL" id="AGWX01000005">
    <property type="protein sequence ID" value="EKS34812.1"/>
    <property type="molecule type" value="Genomic_DNA"/>
</dbReference>
<dbReference type="AlphaFoldDB" id="K8NWX1"/>
<reference evidence="3 4" key="1">
    <citation type="submission" date="2012-04" db="EMBL/GenBank/DDBJ databases">
        <title>The Genome Sequence of Afipia broomeae ATCC 49717.</title>
        <authorList>
            <consortium name="The Broad Institute Genome Sequencing Platform"/>
            <person name="Earl A."/>
            <person name="Ward D."/>
            <person name="Feldgarden M."/>
            <person name="Gevers D."/>
            <person name="Huys G."/>
            <person name="Walker B."/>
            <person name="Young S.K."/>
            <person name="Zeng Q."/>
            <person name="Gargeya S."/>
            <person name="Fitzgerald M."/>
            <person name="Haas B."/>
            <person name="Abouelleil A."/>
            <person name="Alvarado L."/>
            <person name="Arachchi H.M."/>
            <person name="Berlin A."/>
            <person name="Chapman S.B."/>
            <person name="Goldberg J."/>
            <person name="Griggs A."/>
            <person name="Gujja S."/>
            <person name="Hansen M."/>
            <person name="Howarth C."/>
            <person name="Imamovic A."/>
            <person name="Larimer J."/>
            <person name="McCowen C."/>
            <person name="Montmayeur A."/>
            <person name="Murphy C."/>
            <person name="Neiman D."/>
            <person name="Pearson M."/>
            <person name="Priest M."/>
            <person name="Roberts A."/>
            <person name="Saif S."/>
            <person name="Shea T."/>
            <person name="Sisk P."/>
            <person name="Sykes S."/>
            <person name="Wortman J."/>
            <person name="Nusbaum C."/>
            <person name="Birren B."/>
        </authorList>
    </citation>
    <scope>NUCLEOTIDE SEQUENCE [LARGE SCALE GENOMIC DNA]</scope>
    <source>
        <strain evidence="3 4">ATCC 49717</strain>
    </source>
</reference>
<proteinExistence type="predicted"/>
<dbReference type="RefSeq" id="WP_006023425.1">
    <property type="nucleotide sequence ID" value="NZ_KB375284.1"/>
</dbReference>
<keyword evidence="4" id="KW-1185">Reference proteome</keyword>
<dbReference type="HOGENOM" id="CLU_033215_6_0_5"/>
<name>K8NWX1_9BRAD</name>
<keyword evidence="3" id="KW-0675">Receptor</keyword>
<dbReference type="SUPFAM" id="SSF53850">
    <property type="entry name" value="Periplasmic binding protein-like II"/>
    <property type="match status" value="1"/>
</dbReference>
<dbReference type="Gene3D" id="3.40.190.10">
    <property type="entry name" value="Periplasmic binding protein-like II"/>
    <property type="match status" value="2"/>
</dbReference>
<evidence type="ECO:0000313" key="3">
    <source>
        <dbReference type="EMBL" id="EKS34812.1"/>
    </source>
</evidence>
<feature type="transmembrane region" description="Helical" evidence="2">
    <location>
        <begin position="353"/>
        <end position="375"/>
    </location>
</feature>
<feature type="region of interest" description="Disordered" evidence="1">
    <location>
        <begin position="1"/>
        <end position="25"/>
    </location>
</feature>
<dbReference type="InterPro" id="IPR011852">
    <property type="entry name" value="TRAP_TAXI"/>
</dbReference>
<gene>
    <name evidence="3" type="ORF">HMPREF9695_04722</name>
</gene>
<accession>K8NWX1</accession>
<keyword evidence="2" id="KW-0812">Transmembrane</keyword>
<comment type="caution">
    <text evidence="3">The sequence shown here is derived from an EMBL/GenBank/DDBJ whole genome shotgun (WGS) entry which is preliminary data.</text>
</comment>
<keyword evidence="2" id="KW-1133">Transmembrane helix</keyword>
<keyword evidence="2" id="KW-0472">Membrane</keyword>
<organism evidence="3 4">
    <name type="scientific">Afipia broomeae ATCC 49717</name>
    <dbReference type="NCBI Taxonomy" id="883078"/>
    <lineage>
        <taxon>Bacteria</taxon>
        <taxon>Pseudomonadati</taxon>
        <taxon>Pseudomonadota</taxon>
        <taxon>Alphaproteobacteria</taxon>
        <taxon>Hyphomicrobiales</taxon>
        <taxon>Nitrobacteraceae</taxon>
        <taxon>Afipia</taxon>
    </lineage>
</organism>
<dbReference type="eggNOG" id="COG2358">
    <property type="taxonomic scope" value="Bacteria"/>
</dbReference>
<dbReference type="PATRIC" id="fig|883078.3.peg.4878"/>
<protein>
    <submittedName>
        <fullName evidence="3">TAXI family TRAP transporter solute receptor</fullName>
    </submittedName>
</protein>
<evidence type="ECO:0000256" key="1">
    <source>
        <dbReference type="SAM" id="MobiDB-lite"/>
    </source>
</evidence>